<dbReference type="RefSeq" id="WP_129610418.1">
    <property type="nucleotide sequence ID" value="NZ_UWOC01000167.1"/>
</dbReference>
<dbReference type="Proteomes" id="UP000289200">
    <property type="component" value="Unassembled WGS sequence"/>
</dbReference>
<protein>
    <recommendedName>
        <fullName evidence="4">CopG family transcriptional regulator</fullName>
    </recommendedName>
</protein>
<evidence type="ECO:0008006" key="4">
    <source>
        <dbReference type="Google" id="ProtNLM"/>
    </source>
</evidence>
<evidence type="ECO:0000256" key="1">
    <source>
        <dbReference type="SAM" id="MobiDB-lite"/>
    </source>
</evidence>
<accession>A0A447CYQ3</accession>
<dbReference type="AlphaFoldDB" id="A0A447CYQ3"/>
<dbReference type="InterPro" id="IPR010985">
    <property type="entry name" value="Ribbon_hlx_hlx"/>
</dbReference>
<feature type="region of interest" description="Disordered" evidence="1">
    <location>
        <begin position="59"/>
        <end position="81"/>
    </location>
</feature>
<evidence type="ECO:0000313" key="2">
    <source>
        <dbReference type="EMBL" id="VCU10345.1"/>
    </source>
</evidence>
<sequence>MAQEDDTTSRVRKAGTRRQFLVYMEPDLIKKVKLAALKRDVSASALVEEAVVQWLAANEPGRKRKSGGGKTAVAEPDDEAE</sequence>
<comment type="caution">
    <text evidence="2">The sequence shown here is derived from an EMBL/GenBank/DDBJ whole genome shotgun (WGS) entry which is preliminary data.</text>
</comment>
<dbReference type="EMBL" id="UWOC01000167">
    <property type="protein sequence ID" value="VCU10345.1"/>
    <property type="molecule type" value="Genomic_DNA"/>
</dbReference>
<name>A0A447CYQ3_9BRAD</name>
<proteinExistence type="predicted"/>
<keyword evidence="3" id="KW-1185">Reference proteome</keyword>
<dbReference type="Gene3D" id="1.10.1220.10">
    <property type="entry name" value="Met repressor-like"/>
    <property type="match status" value="1"/>
</dbReference>
<evidence type="ECO:0000313" key="3">
    <source>
        <dbReference type="Proteomes" id="UP000289200"/>
    </source>
</evidence>
<gene>
    <name evidence="2" type="ORF">RHODGE_RHODGE_03534</name>
</gene>
<dbReference type="InterPro" id="IPR013321">
    <property type="entry name" value="Arc_rbn_hlx_hlx"/>
</dbReference>
<reference evidence="3" key="1">
    <citation type="submission" date="2018-10" db="EMBL/GenBank/DDBJ databases">
        <authorList>
            <person name="Peiro R."/>
            <person name="Begona"/>
            <person name="Cbmso G."/>
            <person name="Lopez M."/>
            <person name="Gonzalez S."/>
            <person name="Sacristan E."/>
            <person name="Castillo E."/>
        </authorList>
    </citation>
    <scope>NUCLEOTIDE SEQUENCE [LARGE SCALE GENOMIC DNA]</scope>
</reference>
<dbReference type="SUPFAM" id="SSF47598">
    <property type="entry name" value="Ribbon-helix-helix"/>
    <property type="match status" value="1"/>
</dbReference>
<organism evidence="2 3">
    <name type="scientific">Rhodoplanes serenus</name>
    <dbReference type="NCBI Taxonomy" id="200615"/>
    <lineage>
        <taxon>Bacteria</taxon>
        <taxon>Pseudomonadati</taxon>
        <taxon>Pseudomonadota</taxon>
        <taxon>Alphaproteobacteria</taxon>
        <taxon>Hyphomicrobiales</taxon>
        <taxon>Nitrobacteraceae</taxon>
        <taxon>Rhodoplanes</taxon>
    </lineage>
</organism>
<dbReference type="GO" id="GO:0006355">
    <property type="term" value="P:regulation of DNA-templated transcription"/>
    <property type="evidence" value="ECO:0007669"/>
    <property type="project" value="InterPro"/>
</dbReference>